<dbReference type="Pfam" id="PF13472">
    <property type="entry name" value="Lipase_GDSL_2"/>
    <property type="match status" value="1"/>
</dbReference>
<dbReference type="AlphaFoldDB" id="A0A4R3Q4A9"/>
<organism evidence="3 4">
    <name type="scientific">Rhizobium sullae</name>
    <name type="common">Rhizobium hedysari</name>
    <dbReference type="NCBI Taxonomy" id="50338"/>
    <lineage>
        <taxon>Bacteria</taxon>
        <taxon>Pseudomonadati</taxon>
        <taxon>Pseudomonadota</taxon>
        <taxon>Alphaproteobacteria</taxon>
        <taxon>Hyphomicrobiales</taxon>
        <taxon>Rhizobiaceae</taxon>
        <taxon>Rhizobium/Agrobacterium group</taxon>
        <taxon>Rhizobium</taxon>
    </lineage>
</organism>
<feature type="domain" description="SGNH hydrolase-type esterase" evidence="2">
    <location>
        <begin position="180"/>
        <end position="419"/>
    </location>
</feature>
<evidence type="ECO:0000259" key="2">
    <source>
        <dbReference type="Pfam" id="PF13472"/>
    </source>
</evidence>
<proteinExistence type="predicted"/>
<feature type="transmembrane region" description="Helical" evidence="1">
    <location>
        <begin position="67"/>
        <end position="88"/>
    </location>
</feature>
<evidence type="ECO:0000313" key="4">
    <source>
        <dbReference type="Proteomes" id="UP000294576"/>
    </source>
</evidence>
<dbReference type="InterPro" id="IPR036514">
    <property type="entry name" value="SGNH_hydro_sf"/>
</dbReference>
<evidence type="ECO:0000313" key="3">
    <source>
        <dbReference type="EMBL" id="TCU15274.1"/>
    </source>
</evidence>
<dbReference type="RefSeq" id="WP_132563325.1">
    <property type="nucleotide sequence ID" value="NZ_SMBH01000007.1"/>
</dbReference>
<evidence type="ECO:0000256" key="1">
    <source>
        <dbReference type="SAM" id="Phobius"/>
    </source>
</evidence>
<gene>
    <name evidence="3" type="ORF">EV132_107174</name>
</gene>
<keyword evidence="1" id="KW-0472">Membrane</keyword>
<keyword evidence="1" id="KW-0812">Transmembrane</keyword>
<dbReference type="EMBL" id="SMBH01000007">
    <property type="protein sequence ID" value="TCU15274.1"/>
    <property type="molecule type" value="Genomic_DNA"/>
</dbReference>
<dbReference type="Proteomes" id="UP000294576">
    <property type="component" value="Unassembled WGS sequence"/>
</dbReference>
<accession>A0A4R3Q4A9</accession>
<dbReference type="SUPFAM" id="SSF52266">
    <property type="entry name" value="SGNH hydrolase"/>
    <property type="match status" value="1"/>
</dbReference>
<reference evidence="3 4" key="1">
    <citation type="submission" date="2019-03" db="EMBL/GenBank/DDBJ databases">
        <title>Genomic Encyclopedia of Type Strains, Phase IV (KMG-V): Genome sequencing to study the core and pangenomes of soil and plant-associated prokaryotes.</title>
        <authorList>
            <person name="Whitman W."/>
        </authorList>
    </citation>
    <scope>NUCLEOTIDE SEQUENCE [LARGE SCALE GENOMIC DNA]</scope>
    <source>
        <strain evidence="3 4">Hc14</strain>
    </source>
</reference>
<protein>
    <submittedName>
        <fullName evidence="3">GDSL-like lipase/acylhydrolase family protein</fullName>
    </submittedName>
</protein>
<name>A0A4R3Q4A9_RHISU</name>
<comment type="caution">
    <text evidence="3">The sequence shown here is derived from an EMBL/GenBank/DDBJ whole genome shotgun (WGS) entry which is preliminary data.</text>
</comment>
<keyword evidence="3" id="KW-0378">Hydrolase</keyword>
<dbReference type="Gene3D" id="3.40.50.1110">
    <property type="entry name" value="SGNH hydrolase"/>
    <property type="match status" value="1"/>
</dbReference>
<keyword evidence="1" id="KW-1133">Transmembrane helix</keyword>
<feature type="transmembrane region" description="Helical" evidence="1">
    <location>
        <begin position="7"/>
        <end position="27"/>
    </location>
</feature>
<dbReference type="GO" id="GO:0016788">
    <property type="term" value="F:hydrolase activity, acting on ester bonds"/>
    <property type="evidence" value="ECO:0007669"/>
    <property type="project" value="UniProtKB-ARBA"/>
</dbReference>
<feature type="transmembrane region" description="Helical" evidence="1">
    <location>
        <begin position="39"/>
        <end position="60"/>
    </location>
</feature>
<dbReference type="InterPro" id="IPR013830">
    <property type="entry name" value="SGNH_hydro"/>
</dbReference>
<sequence>MIKRKRGILICVLIAIYLLVSPAYALLNFRDFASDLPLFIRYVAIPGLLGVAFLTTGLFAKPPFAMAVGVYGLSVLVALFAFEAFLAFQSISVRLAMLGQLSPAQAETVEQDKNIVRGFALGSLNRFLETDALSTALLSGFPNTDVVLCTPDNQIIKYTADRYGFNNPDDVYDKQLDLMLLGDSFVEGFCLPPGQDLASRLRASGFSAAGAGIRGNGPLLELATLGRFGPLFRPRHVVMVFFEGNDWENFETELSKPWLRDALSPTAHFGTPSTAQQASLEARVILNRNNSKPINFVDILKRTAMLRNFLALQQTFTRLGLIYPKAARVMPEFRETLRRAKTLAAGWGGKFAIVYVPRVDRFIGPFSTDGVFDQLRTIVTDAAAAEGIEVIDLRQALESQPDPARMYAPDSHFNREGAAFAADVISRHLEAVDKPSRTATNAR</sequence>